<sequence>MPTGQTQRRFGLREKALEPDSIKDIREMLNPATRGTRIRNHKLISGHLFIEVDCVRKVERTDRWAYVRNYLVLGEDPHEAGCVTAMYLTDGPNPMAWTTHMKSVTDTRGGVPEVAWCSSLQLRGLTKSGRPSKSYTAHLSTRRRYCKRLVRRLDGHSAFNNQNWQAIEQEIDRHKYLLPARHRGPKPNAVASMGDDDTNDDDENPGADSDDDYSWRDDLDPLNRPESADPDLDFQGDVPDDDQEVVDMGDIDDHVHMEDDTINTNQNLFDPYDDRLPSPTFVSHSKDSPPEIITTDSLDDDDIDMNSNPIRDDSALDDDLVIISDFPKQPKLEPKVEPAPELTTTNKIVMLRSTNNFIDLTGEPDNEVIDLTGFDDLIVNRTSSGVEIIELED</sequence>
<protein>
    <submittedName>
        <fullName evidence="2">Uncharacterized protein</fullName>
    </submittedName>
</protein>
<dbReference type="EMBL" id="JAHFXF010000507">
    <property type="protein sequence ID" value="KAG9686525.1"/>
    <property type="molecule type" value="Genomic_DNA"/>
</dbReference>
<feature type="compositionally biased region" description="Basic and acidic residues" evidence="1">
    <location>
        <begin position="213"/>
        <end position="227"/>
    </location>
</feature>
<evidence type="ECO:0000313" key="3">
    <source>
        <dbReference type="Proteomes" id="UP000779574"/>
    </source>
</evidence>
<dbReference type="AlphaFoldDB" id="A0A9P8ECL0"/>
<reference evidence="2" key="2">
    <citation type="submission" date="2021-08" db="EMBL/GenBank/DDBJ databases">
        <authorList>
            <person name="Gostincar C."/>
            <person name="Sun X."/>
            <person name="Song Z."/>
            <person name="Gunde-Cimerman N."/>
        </authorList>
    </citation>
    <scope>NUCLEOTIDE SEQUENCE</scope>
    <source>
        <strain evidence="2">EXF-9911</strain>
    </source>
</reference>
<feature type="region of interest" description="Disordered" evidence="1">
    <location>
        <begin position="180"/>
        <end position="245"/>
    </location>
</feature>
<organism evidence="2 3">
    <name type="scientific">Aureobasidium melanogenum</name>
    <name type="common">Aureobasidium pullulans var. melanogenum</name>
    <dbReference type="NCBI Taxonomy" id="46634"/>
    <lineage>
        <taxon>Eukaryota</taxon>
        <taxon>Fungi</taxon>
        <taxon>Dikarya</taxon>
        <taxon>Ascomycota</taxon>
        <taxon>Pezizomycotina</taxon>
        <taxon>Dothideomycetes</taxon>
        <taxon>Dothideomycetidae</taxon>
        <taxon>Dothideales</taxon>
        <taxon>Saccotheciaceae</taxon>
        <taxon>Aureobasidium</taxon>
    </lineage>
</organism>
<proteinExistence type="predicted"/>
<feature type="compositionally biased region" description="Acidic residues" evidence="1">
    <location>
        <begin position="194"/>
        <end position="212"/>
    </location>
</feature>
<reference evidence="2" key="1">
    <citation type="journal article" date="2021" name="J Fungi (Basel)">
        <title>Virulence traits and population genomics of the black yeast Aureobasidium melanogenum.</title>
        <authorList>
            <person name="Cernosa A."/>
            <person name="Sun X."/>
            <person name="Gostincar C."/>
            <person name="Fang C."/>
            <person name="Gunde-Cimerman N."/>
            <person name="Song Z."/>
        </authorList>
    </citation>
    <scope>NUCLEOTIDE SEQUENCE</scope>
    <source>
        <strain evidence="2">EXF-9911</strain>
    </source>
</reference>
<gene>
    <name evidence="2" type="ORF">KCU76_g10958</name>
</gene>
<comment type="caution">
    <text evidence="2">The sequence shown here is derived from an EMBL/GenBank/DDBJ whole genome shotgun (WGS) entry which is preliminary data.</text>
</comment>
<accession>A0A9P8ECL0</accession>
<name>A0A9P8ECL0_AURME</name>
<dbReference type="Proteomes" id="UP000779574">
    <property type="component" value="Unassembled WGS sequence"/>
</dbReference>
<feature type="region of interest" description="Disordered" evidence="1">
    <location>
        <begin position="281"/>
        <end position="304"/>
    </location>
</feature>
<evidence type="ECO:0000256" key="1">
    <source>
        <dbReference type="SAM" id="MobiDB-lite"/>
    </source>
</evidence>
<evidence type="ECO:0000313" key="2">
    <source>
        <dbReference type="EMBL" id="KAG9686525.1"/>
    </source>
</evidence>
<feature type="compositionally biased region" description="Acidic residues" evidence="1">
    <location>
        <begin position="228"/>
        <end position="245"/>
    </location>
</feature>
<dbReference type="OrthoDB" id="3940424at2759"/>
<feature type="non-terminal residue" evidence="2">
    <location>
        <position position="393"/>
    </location>
</feature>